<dbReference type="EMBL" id="KV425997">
    <property type="protein sequence ID" value="KZV93026.1"/>
    <property type="molecule type" value="Genomic_DNA"/>
</dbReference>
<proteinExistence type="predicted"/>
<feature type="transmembrane region" description="Helical" evidence="2">
    <location>
        <begin position="182"/>
        <end position="205"/>
    </location>
</feature>
<gene>
    <name evidence="3" type="ORF">EXIGLDRAFT_57039</name>
</gene>
<evidence type="ECO:0000256" key="2">
    <source>
        <dbReference type="SAM" id="Phobius"/>
    </source>
</evidence>
<evidence type="ECO:0000313" key="4">
    <source>
        <dbReference type="Proteomes" id="UP000077266"/>
    </source>
</evidence>
<keyword evidence="2" id="KW-0812">Transmembrane</keyword>
<protein>
    <submittedName>
        <fullName evidence="3">Uncharacterized protein</fullName>
    </submittedName>
</protein>
<sequence>MRRCRRRFGSDNCALRERAGRRRLTRDVTSARDSPPSLAIARRPTRRPHLFPSHVVFAPLLLPVSRYTRRARALSRQPAALFLARPHRARARCAILPVQKTYPCAVLPAEKNYLCSCACAPSSLWRRTTWRRRPPLRRRARWCWSCSSAVEKSAMALCALALLSFFHVGVVLRFSFSPLLSFHFPCLSTPIPFHFLSACAALVLGGRLGIRRGPRPGLGCRDPEPPHARSPTAPVRPRVRRPQCPRPARSPVTRPSGGPAAAPIASLWANIELQRIPDEIKIVHCSLPLPPTMHEWATRSRRGGGGDGRQSDGQNNITRVPSE</sequence>
<evidence type="ECO:0000313" key="3">
    <source>
        <dbReference type="EMBL" id="KZV93026.1"/>
    </source>
</evidence>
<dbReference type="InParanoid" id="A0A165I7W2"/>
<accession>A0A165I7W2</accession>
<dbReference type="AlphaFoldDB" id="A0A165I7W2"/>
<keyword evidence="2" id="KW-0472">Membrane</keyword>
<evidence type="ECO:0000256" key="1">
    <source>
        <dbReference type="SAM" id="MobiDB-lite"/>
    </source>
</evidence>
<feature type="region of interest" description="Disordered" evidence="1">
    <location>
        <begin position="215"/>
        <end position="259"/>
    </location>
</feature>
<reference evidence="3 4" key="1">
    <citation type="journal article" date="2016" name="Mol. Biol. Evol.">
        <title>Comparative Genomics of Early-Diverging Mushroom-Forming Fungi Provides Insights into the Origins of Lignocellulose Decay Capabilities.</title>
        <authorList>
            <person name="Nagy L.G."/>
            <person name="Riley R."/>
            <person name="Tritt A."/>
            <person name="Adam C."/>
            <person name="Daum C."/>
            <person name="Floudas D."/>
            <person name="Sun H."/>
            <person name="Yadav J.S."/>
            <person name="Pangilinan J."/>
            <person name="Larsson K.H."/>
            <person name="Matsuura K."/>
            <person name="Barry K."/>
            <person name="Labutti K."/>
            <person name="Kuo R."/>
            <person name="Ohm R.A."/>
            <person name="Bhattacharya S.S."/>
            <person name="Shirouzu T."/>
            <person name="Yoshinaga Y."/>
            <person name="Martin F.M."/>
            <person name="Grigoriev I.V."/>
            <person name="Hibbett D.S."/>
        </authorList>
    </citation>
    <scope>NUCLEOTIDE SEQUENCE [LARGE SCALE GENOMIC DNA]</scope>
    <source>
        <strain evidence="3 4">HHB12029</strain>
    </source>
</reference>
<name>A0A165I7W2_EXIGL</name>
<keyword evidence="4" id="KW-1185">Reference proteome</keyword>
<feature type="region of interest" description="Disordered" evidence="1">
    <location>
        <begin position="293"/>
        <end position="323"/>
    </location>
</feature>
<feature type="transmembrane region" description="Helical" evidence="2">
    <location>
        <begin position="154"/>
        <end position="176"/>
    </location>
</feature>
<keyword evidence="2" id="KW-1133">Transmembrane helix</keyword>
<dbReference type="Proteomes" id="UP000077266">
    <property type="component" value="Unassembled WGS sequence"/>
</dbReference>
<organism evidence="3 4">
    <name type="scientific">Exidia glandulosa HHB12029</name>
    <dbReference type="NCBI Taxonomy" id="1314781"/>
    <lineage>
        <taxon>Eukaryota</taxon>
        <taxon>Fungi</taxon>
        <taxon>Dikarya</taxon>
        <taxon>Basidiomycota</taxon>
        <taxon>Agaricomycotina</taxon>
        <taxon>Agaricomycetes</taxon>
        <taxon>Auriculariales</taxon>
        <taxon>Exidiaceae</taxon>
        <taxon>Exidia</taxon>
    </lineage>
</organism>